<dbReference type="AlphaFoldDB" id="A0A835B2G8"/>
<dbReference type="Pfam" id="PF00027">
    <property type="entry name" value="cNMP_binding"/>
    <property type="match status" value="1"/>
</dbReference>
<dbReference type="OrthoDB" id="426293at2759"/>
<dbReference type="InterPro" id="IPR000595">
    <property type="entry name" value="cNMP-bd_dom"/>
</dbReference>
<evidence type="ECO:0000256" key="4">
    <source>
        <dbReference type="ARBA" id="ARBA00022958"/>
    </source>
</evidence>
<dbReference type="PANTHER" id="PTHR45743:SF6">
    <property type="entry name" value="POTASSIUM CHANNEL KAT2"/>
    <property type="match status" value="1"/>
</dbReference>
<evidence type="ECO:0000259" key="9">
    <source>
        <dbReference type="PROSITE" id="PS51490"/>
    </source>
</evidence>
<keyword evidence="5 6" id="KW-0407">Ion channel</keyword>
<proteinExistence type="inferred from homology"/>
<feature type="domain" description="Cyclic nucleotide-binding" evidence="8">
    <location>
        <begin position="175"/>
        <end position="242"/>
    </location>
</feature>
<name>A0A835B2G8_9POAL</name>
<organism evidence="10 11">
    <name type="scientific">Digitaria exilis</name>
    <dbReference type="NCBI Taxonomy" id="1010633"/>
    <lineage>
        <taxon>Eukaryota</taxon>
        <taxon>Viridiplantae</taxon>
        <taxon>Streptophyta</taxon>
        <taxon>Embryophyta</taxon>
        <taxon>Tracheophyta</taxon>
        <taxon>Spermatophyta</taxon>
        <taxon>Magnoliopsida</taxon>
        <taxon>Liliopsida</taxon>
        <taxon>Poales</taxon>
        <taxon>Poaceae</taxon>
        <taxon>PACMAD clade</taxon>
        <taxon>Panicoideae</taxon>
        <taxon>Panicodae</taxon>
        <taxon>Paniceae</taxon>
        <taxon>Anthephorinae</taxon>
        <taxon>Digitaria</taxon>
    </lineage>
</organism>
<sequence length="460" mass="52598">MFLIVLVIYSAWVCPFELAFLRDLPSKLLLVENIVNSFFAIDIVLTFFVAYIDSKTHLLVDDRKRIAVRLEKDIRFNYFWTRCSKLISRDSIQAASEFAARNQLPEKIKQQMLSHFCLQFKTEGLNQQAMLNGLPKGIRSSIAYNLFFPIIRRAYLFHGVSNNFIAQLTLITTVNGNEKVYGKIEEGEVFGEVGALCGIPQPFTCRTATLSQLLRISKIRLIEIIQEHREDSNILMNNLFQKLKLQENLPGFMHKYETFHVPREAWLLPQPYLQYKEHRCEDTGTKVPTFGADDGSTKLVAESNQLRKPQQENSHDQSNFNCGATDGMAGKEEDHDEVHINCEARKGSEELCIQIKSETVKLASYHNTSEGITRRRNQDSNYIKASNKRVTVHAYAYNATVSLVQNGKLISLPGSLEELFEIGSQKFPGFHPTKVFSRDYAEIDDISVIRDGDHLFLLQM</sequence>
<keyword evidence="6" id="KW-1133">Transmembrane helix</keyword>
<evidence type="ECO:0000256" key="7">
    <source>
        <dbReference type="SAM" id="MobiDB-lite"/>
    </source>
</evidence>
<comment type="similarity">
    <text evidence="6">Belongs to the potassium channel family. Plant (TC 1.A.1.4) subfamily.</text>
</comment>
<dbReference type="PROSITE" id="PS51490">
    <property type="entry name" value="KHA"/>
    <property type="match status" value="1"/>
</dbReference>
<keyword evidence="2 6" id="KW-0631">Potassium channel</keyword>
<dbReference type="Gene3D" id="2.60.120.10">
    <property type="entry name" value="Jelly Rolls"/>
    <property type="match status" value="1"/>
</dbReference>
<dbReference type="SMART" id="SM00100">
    <property type="entry name" value="cNMP"/>
    <property type="match status" value="1"/>
</dbReference>
<keyword evidence="11" id="KW-1185">Reference proteome</keyword>
<evidence type="ECO:0000256" key="2">
    <source>
        <dbReference type="ARBA" id="ARBA00022826"/>
    </source>
</evidence>
<evidence type="ECO:0000259" key="8">
    <source>
        <dbReference type="PROSITE" id="PS50042"/>
    </source>
</evidence>
<keyword evidence="6" id="KW-0472">Membrane</keyword>
<dbReference type="Pfam" id="PF11834">
    <property type="entry name" value="KHA"/>
    <property type="match status" value="1"/>
</dbReference>
<evidence type="ECO:0000256" key="1">
    <source>
        <dbReference type="ARBA" id="ARBA00022538"/>
    </source>
</evidence>
<keyword evidence="6" id="KW-0406">Ion transport</keyword>
<dbReference type="CDD" id="cd00038">
    <property type="entry name" value="CAP_ED"/>
    <property type="match status" value="1"/>
</dbReference>
<accession>A0A835B2G8</accession>
<keyword evidence="6" id="KW-0813">Transport</keyword>
<keyword evidence="4 6" id="KW-0630">Potassium</keyword>
<reference evidence="10" key="1">
    <citation type="submission" date="2020-07" db="EMBL/GenBank/DDBJ databases">
        <title>Genome sequence and genetic diversity analysis of an under-domesticated orphan crop, white fonio (Digitaria exilis).</title>
        <authorList>
            <person name="Bennetzen J.L."/>
            <person name="Chen S."/>
            <person name="Ma X."/>
            <person name="Wang X."/>
            <person name="Yssel A.E.J."/>
            <person name="Chaluvadi S.R."/>
            <person name="Johnson M."/>
            <person name="Gangashetty P."/>
            <person name="Hamidou F."/>
            <person name="Sanogo M.D."/>
            <person name="Zwaenepoel A."/>
            <person name="Wallace J."/>
            <person name="Van De Peer Y."/>
            <person name="Van Deynze A."/>
        </authorList>
    </citation>
    <scope>NUCLEOTIDE SEQUENCE</scope>
    <source>
        <tissue evidence="10">Leaves</tissue>
    </source>
</reference>
<comment type="domain">
    <text evidence="6">The segment S4 is probably the voltage-sensor and is characterized by a series of positively charged amino acids. The pore-forming region H5 is enclosed by the transmembrane segments S5 and S6 in the Shaker-type (1P/6TM) and contains the GYGD signature motif which seems to be involved in potassium selectivity.</text>
</comment>
<dbReference type="InterPro" id="IPR045319">
    <property type="entry name" value="KAT/AKT"/>
</dbReference>
<dbReference type="GO" id="GO:0005249">
    <property type="term" value="F:voltage-gated potassium channel activity"/>
    <property type="evidence" value="ECO:0007669"/>
    <property type="project" value="UniProtKB-UniRule"/>
</dbReference>
<comment type="caution">
    <text evidence="6">Lacks conserved residue(s) required for the propagation of feature annotation.</text>
</comment>
<comment type="function">
    <text evidence="6">Potassium channel.</text>
</comment>
<feature type="transmembrane region" description="Helical" evidence="6">
    <location>
        <begin position="35"/>
        <end position="54"/>
    </location>
</feature>
<evidence type="ECO:0000313" key="11">
    <source>
        <dbReference type="Proteomes" id="UP000636709"/>
    </source>
</evidence>
<keyword evidence="6" id="KW-0812">Transmembrane</keyword>
<comment type="subunit">
    <text evidence="6">The potassium channel is composed of a homo- or heterotetrameric complex of pore-forming subunits.</text>
</comment>
<dbReference type="InterPro" id="IPR018490">
    <property type="entry name" value="cNMP-bd_dom_sf"/>
</dbReference>
<dbReference type="Gene3D" id="1.10.287.630">
    <property type="entry name" value="Helix hairpin bin"/>
    <property type="match status" value="1"/>
</dbReference>
<dbReference type="EMBL" id="JACEFO010002254">
    <property type="protein sequence ID" value="KAF8670560.1"/>
    <property type="molecule type" value="Genomic_DNA"/>
</dbReference>
<dbReference type="InterPro" id="IPR014710">
    <property type="entry name" value="RmlC-like_jellyroll"/>
</dbReference>
<keyword evidence="3 6" id="KW-0851">Voltage-gated channel</keyword>
<dbReference type="PANTHER" id="PTHR45743">
    <property type="entry name" value="POTASSIUM CHANNEL AKT1"/>
    <property type="match status" value="1"/>
</dbReference>
<dbReference type="InterPro" id="IPR021789">
    <property type="entry name" value="KHA_dom"/>
</dbReference>
<gene>
    <name evidence="10" type="ORF">HU200_050586</name>
</gene>
<protein>
    <recommendedName>
        <fullName evidence="6">Potassium channel</fullName>
    </recommendedName>
</protein>
<dbReference type="Proteomes" id="UP000636709">
    <property type="component" value="Unassembled WGS sequence"/>
</dbReference>
<feature type="domain" description="KHA" evidence="9">
    <location>
        <begin position="389"/>
        <end position="460"/>
    </location>
</feature>
<evidence type="ECO:0000256" key="5">
    <source>
        <dbReference type="ARBA" id="ARBA00023303"/>
    </source>
</evidence>
<keyword evidence="1 6" id="KW-0633">Potassium transport</keyword>
<dbReference type="GO" id="GO:0034702">
    <property type="term" value="C:monoatomic ion channel complex"/>
    <property type="evidence" value="ECO:0007669"/>
    <property type="project" value="UniProtKB-KW"/>
</dbReference>
<comment type="caution">
    <text evidence="10">The sequence shown here is derived from an EMBL/GenBank/DDBJ whole genome shotgun (WGS) entry which is preliminary data.</text>
</comment>
<dbReference type="PROSITE" id="PS50042">
    <property type="entry name" value="CNMP_BINDING_3"/>
    <property type="match status" value="1"/>
</dbReference>
<evidence type="ECO:0000256" key="3">
    <source>
        <dbReference type="ARBA" id="ARBA00022882"/>
    </source>
</evidence>
<comment type="domain">
    <text evidence="6">The KHA domain (rich in hydrophobic and acidic residues) present in the C-terminal part is likely to be important for tetramerization.</text>
</comment>
<evidence type="ECO:0000313" key="10">
    <source>
        <dbReference type="EMBL" id="KAF8670560.1"/>
    </source>
</evidence>
<dbReference type="SUPFAM" id="SSF51206">
    <property type="entry name" value="cAMP-binding domain-like"/>
    <property type="match status" value="1"/>
</dbReference>
<feature type="region of interest" description="Disordered" evidence="7">
    <location>
        <begin position="304"/>
        <end position="334"/>
    </location>
</feature>
<comment type="subcellular location">
    <subcellularLocation>
        <location evidence="6">Membrane</location>
        <topology evidence="6">Multi-pass membrane protein</topology>
    </subcellularLocation>
</comment>
<evidence type="ECO:0000256" key="6">
    <source>
        <dbReference type="RuleBase" id="RU369015"/>
    </source>
</evidence>